<feature type="region of interest" description="Disordered" evidence="14">
    <location>
        <begin position="233"/>
        <end position="255"/>
    </location>
</feature>
<dbReference type="AlphaFoldDB" id="R7TSU4"/>
<feature type="compositionally biased region" description="Polar residues" evidence="14">
    <location>
        <begin position="233"/>
        <end position="254"/>
    </location>
</feature>
<feature type="region of interest" description="Disordered" evidence="14">
    <location>
        <begin position="1"/>
        <end position="76"/>
    </location>
</feature>
<evidence type="ECO:0000256" key="2">
    <source>
        <dbReference type="ARBA" id="ARBA00004305"/>
    </source>
</evidence>
<dbReference type="InterPro" id="IPR026169">
    <property type="entry name" value="MIEAP"/>
</dbReference>
<keyword evidence="8 13" id="KW-0175">Coiled coil</keyword>
<keyword evidence="10" id="KW-0496">Mitochondrion</keyword>
<dbReference type="OMA" id="ESACITW"/>
<keyword evidence="7" id="KW-1000">Mitochondrion outer membrane</keyword>
<reference evidence="17" key="3">
    <citation type="submission" date="2015-06" db="UniProtKB">
        <authorList>
            <consortium name="EnsemblMetazoa"/>
        </authorList>
    </citation>
    <scope>IDENTIFICATION</scope>
</reference>
<dbReference type="OrthoDB" id="6105707at2759"/>
<dbReference type="GO" id="GO:0035695">
    <property type="term" value="P:mitophagy by internal vacuole formation"/>
    <property type="evidence" value="ECO:0007669"/>
    <property type="project" value="TreeGrafter"/>
</dbReference>
<evidence type="ECO:0000313" key="18">
    <source>
        <dbReference type="Proteomes" id="UP000014760"/>
    </source>
</evidence>
<sequence length="529" mass="60196">MGGKESKPSKGDDVTMRNKKKKKGGKERPLSDPGIYAGSPPIPQPEAQDFSRSSVNQDLSGKHRSQSQNPLMSADDVITNPPVAIAFKSNAKPHELDLFQEAVEQVLLIWPEYHHLKKINKKSLDEATITTITQISRRIIEQHKLLQTLSEEKRTMQRKNAATMDEKERLEHRMNQQEIVIAGLKQDVIRLEEELDEHSDIAAPLQEAQLPTRNGIYAPTPLLQATKDRNPVTRTRSLNPVTGKSNAPTRTGSFSGVDREIERLKAALEQERTENQKLKAKITKSDPFSISAKSLDPKRLVDRFKELEYDALEQGFYAVSNIISHKAYLISQRTVVHFKGRMHHLIAHPVDALFDPSTEEDDLKGKPNQLQGKIKQFEEKKMVSKLALRTQQTGEIPDMILKQITTFLQSTSNVTNLSLLIEAVLETLREDFPECTVPAVIGNSTFDSFLRDCCRLSWEMCVQSPPLQVSTLNIERFDDRFHETYQQDHVTNARIDYYVWPALCSHRHGDLLRKGRTDIRHCPDDVHEP</sequence>
<protein>
    <recommendedName>
        <fullName evidence="5">Mitochondria-eating protein</fullName>
    </recommendedName>
    <alternativeName>
        <fullName evidence="12">Spermatogenesis-associated protein 18</fullName>
    </alternativeName>
</protein>
<keyword evidence="18" id="KW-1185">Reference proteome</keyword>
<evidence type="ECO:0000256" key="8">
    <source>
        <dbReference type="ARBA" id="ARBA00023054"/>
    </source>
</evidence>
<dbReference type="Pfam" id="PF16026">
    <property type="entry name" value="MIEAP"/>
    <property type="match status" value="1"/>
</dbReference>
<evidence type="ECO:0000256" key="9">
    <source>
        <dbReference type="ARBA" id="ARBA00023121"/>
    </source>
</evidence>
<name>R7TSU4_CAPTE</name>
<evidence type="ECO:0000256" key="12">
    <source>
        <dbReference type="ARBA" id="ARBA00032687"/>
    </source>
</evidence>
<evidence type="ECO:0000256" key="7">
    <source>
        <dbReference type="ARBA" id="ARBA00022787"/>
    </source>
</evidence>
<evidence type="ECO:0000256" key="1">
    <source>
        <dbReference type="ARBA" id="ARBA00004294"/>
    </source>
</evidence>
<dbReference type="GO" id="GO:0008289">
    <property type="term" value="F:lipid binding"/>
    <property type="evidence" value="ECO:0007669"/>
    <property type="project" value="UniProtKB-KW"/>
</dbReference>
<dbReference type="HOGENOM" id="CLU_515116_0_0_1"/>
<keyword evidence="11" id="KW-0472">Membrane</keyword>
<dbReference type="EMBL" id="KB308761">
    <property type="protein sequence ID" value="ELT96677.1"/>
    <property type="molecule type" value="Genomic_DNA"/>
</dbReference>
<dbReference type="Proteomes" id="UP000014760">
    <property type="component" value="Unassembled WGS sequence"/>
</dbReference>
<dbReference type="GO" id="GO:0005759">
    <property type="term" value="C:mitochondrial matrix"/>
    <property type="evidence" value="ECO:0007669"/>
    <property type="project" value="UniProtKB-SubCell"/>
</dbReference>
<dbReference type="GO" id="GO:0005741">
    <property type="term" value="C:mitochondrial outer membrane"/>
    <property type="evidence" value="ECO:0007669"/>
    <property type="project" value="UniProtKB-SubCell"/>
</dbReference>
<organism evidence="16">
    <name type="scientific">Capitella teleta</name>
    <name type="common">Polychaete worm</name>
    <dbReference type="NCBI Taxonomy" id="283909"/>
    <lineage>
        <taxon>Eukaryota</taxon>
        <taxon>Metazoa</taxon>
        <taxon>Spiralia</taxon>
        <taxon>Lophotrochozoa</taxon>
        <taxon>Annelida</taxon>
        <taxon>Polychaeta</taxon>
        <taxon>Sedentaria</taxon>
        <taxon>Scolecida</taxon>
        <taxon>Capitellidae</taxon>
        <taxon>Capitella</taxon>
    </lineage>
</organism>
<feature type="compositionally biased region" description="Basic and acidic residues" evidence="14">
    <location>
        <begin position="1"/>
        <end position="16"/>
    </location>
</feature>
<evidence type="ECO:0000313" key="17">
    <source>
        <dbReference type="EnsemblMetazoa" id="CapteP216741"/>
    </source>
</evidence>
<dbReference type="EMBL" id="AMQN01011213">
    <property type="status" value="NOT_ANNOTATED_CDS"/>
    <property type="molecule type" value="Genomic_DNA"/>
</dbReference>
<evidence type="ECO:0000256" key="13">
    <source>
        <dbReference type="SAM" id="Coils"/>
    </source>
</evidence>
<evidence type="ECO:0000256" key="10">
    <source>
        <dbReference type="ARBA" id="ARBA00023128"/>
    </source>
</evidence>
<evidence type="ECO:0000256" key="5">
    <source>
        <dbReference type="ARBA" id="ARBA00019863"/>
    </source>
</evidence>
<proteinExistence type="inferred from homology"/>
<feature type="compositionally biased region" description="Polar residues" evidence="14">
    <location>
        <begin position="50"/>
        <end position="59"/>
    </location>
</feature>
<evidence type="ECO:0000259" key="15">
    <source>
        <dbReference type="Pfam" id="PF16026"/>
    </source>
</evidence>
<dbReference type="GO" id="GO:0035694">
    <property type="term" value="P:mitochondrial protein catabolic process"/>
    <property type="evidence" value="ECO:0007669"/>
    <property type="project" value="InterPro"/>
</dbReference>
<comment type="subcellular location">
    <subcellularLocation>
        <location evidence="3">Cytoplasm</location>
    </subcellularLocation>
    <subcellularLocation>
        <location evidence="2">Mitochondrion matrix</location>
    </subcellularLocation>
    <subcellularLocation>
        <location evidence="1">Mitochondrion outer membrane</location>
    </subcellularLocation>
</comment>
<reference evidence="18" key="1">
    <citation type="submission" date="2012-12" db="EMBL/GenBank/DDBJ databases">
        <authorList>
            <person name="Hellsten U."/>
            <person name="Grimwood J."/>
            <person name="Chapman J.A."/>
            <person name="Shapiro H."/>
            <person name="Aerts A."/>
            <person name="Otillar R.P."/>
            <person name="Terry A.Y."/>
            <person name="Boore J.L."/>
            <person name="Simakov O."/>
            <person name="Marletaz F."/>
            <person name="Cho S.-J."/>
            <person name="Edsinger-Gonzales E."/>
            <person name="Havlak P."/>
            <person name="Kuo D.-H."/>
            <person name="Larsson T."/>
            <person name="Lv J."/>
            <person name="Arendt D."/>
            <person name="Savage R."/>
            <person name="Osoegawa K."/>
            <person name="de Jong P."/>
            <person name="Lindberg D.R."/>
            <person name="Seaver E.C."/>
            <person name="Weisblat D.A."/>
            <person name="Putnam N.H."/>
            <person name="Grigoriev I.V."/>
            <person name="Rokhsar D.S."/>
        </authorList>
    </citation>
    <scope>NUCLEOTIDE SEQUENCE</scope>
    <source>
        <strain evidence="18">I ESC-2004</strain>
    </source>
</reference>
<keyword evidence="6" id="KW-0963">Cytoplasm</keyword>
<evidence type="ECO:0000256" key="14">
    <source>
        <dbReference type="SAM" id="MobiDB-lite"/>
    </source>
</evidence>
<reference evidence="16 18" key="2">
    <citation type="journal article" date="2013" name="Nature">
        <title>Insights into bilaterian evolution from three spiralian genomes.</title>
        <authorList>
            <person name="Simakov O."/>
            <person name="Marletaz F."/>
            <person name="Cho S.J."/>
            <person name="Edsinger-Gonzales E."/>
            <person name="Havlak P."/>
            <person name="Hellsten U."/>
            <person name="Kuo D.H."/>
            <person name="Larsson T."/>
            <person name="Lv J."/>
            <person name="Arendt D."/>
            <person name="Savage R."/>
            <person name="Osoegawa K."/>
            <person name="de Jong P."/>
            <person name="Grimwood J."/>
            <person name="Chapman J.A."/>
            <person name="Shapiro H."/>
            <person name="Aerts A."/>
            <person name="Otillar R.P."/>
            <person name="Terry A.Y."/>
            <person name="Boore J.L."/>
            <person name="Grigoriev I.V."/>
            <person name="Lindberg D.R."/>
            <person name="Seaver E.C."/>
            <person name="Weisblat D.A."/>
            <person name="Putnam N.H."/>
            <person name="Rokhsar D.S."/>
        </authorList>
    </citation>
    <scope>NUCLEOTIDE SEQUENCE</scope>
    <source>
        <strain evidence="16 18">I ESC-2004</strain>
    </source>
</reference>
<gene>
    <name evidence="16" type="ORF">CAPTEDRAFT_216741</name>
</gene>
<accession>R7TSU4</accession>
<dbReference type="InterPro" id="IPR031981">
    <property type="entry name" value="MIEAP_C"/>
</dbReference>
<evidence type="ECO:0000256" key="3">
    <source>
        <dbReference type="ARBA" id="ARBA00004496"/>
    </source>
</evidence>
<evidence type="ECO:0000313" key="16">
    <source>
        <dbReference type="EMBL" id="ELT96677.1"/>
    </source>
</evidence>
<comment type="similarity">
    <text evidence="4">Belongs to the MIEAP family.</text>
</comment>
<evidence type="ECO:0000256" key="6">
    <source>
        <dbReference type="ARBA" id="ARBA00022490"/>
    </source>
</evidence>
<keyword evidence="9" id="KW-0446">Lipid-binding</keyword>
<evidence type="ECO:0000256" key="11">
    <source>
        <dbReference type="ARBA" id="ARBA00023136"/>
    </source>
</evidence>
<feature type="domain" description="Mitochondria-eating protein C-terminal" evidence="15">
    <location>
        <begin position="377"/>
        <end position="515"/>
    </location>
</feature>
<evidence type="ECO:0000256" key="4">
    <source>
        <dbReference type="ARBA" id="ARBA00008233"/>
    </source>
</evidence>
<dbReference type="PANTHER" id="PTHR21771">
    <property type="entry name" value="MITOCHONDRIA-EATING PROTEIN-RELATED"/>
    <property type="match status" value="1"/>
</dbReference>
<dbReference type="EnsemblMetazoa" id="CapteT216741">
    <property type="protein sequence ID" value="CapteP216741"/>
    <property type="gene ID" value="CapteG216741"/>
</dbReference>
<feature type="coiled-coil region" evidence="13">
    <location>
        <begin position="146"/>
        <end position="201"/>
    </location>
</feature>